<dbReference type="NCBIfam" id="TIGR01411">
    <property type="entry name" value="tatAE"/>
    <property type="match status" value="1"/>
</dbReference>
<reference evidence="11" key="1">
    <citation type="submission" date="2019-12" db="EMBL/GenBank/DDBJ databases">
        <title>High-Quality draft genome sequences of three cyanobacteria isolated from the limestone walls of the Old Cathedral of Coimbra.</title>
        <authorList>
            <person name="Tiago I."/>
            <person name="Soares F."/>
            <person name="Portugal A."/>
        </authorList>
    </citation>
    <scope>NUCLEOTIDE SEQUENCE [LARGE SCALE GENOMIC DNA]</scope>
    <source>
        <strain evidence="11">C</strain>
    </source>
</reference>
<dbReference type="Proteomes" id="UP000607397">
    <property type="component" value="Unassembled WGS sequence"/>
</dbReference>
<evidence type="ECO:0000256" key="6">
    <source>
        <dbReference type="ARBA" id="ARBA00022989"/>
    </source>
</evidence>
<dbReference type="InterPro" id="IPR006312">
    <property type="entry name" value="TatA/E"/>
</dbReference>
<evidence type="ECO:0000256" key="3">
    <source>
        <dbReference type="ARBA" id="ARBA00022475"/>
    </source>
</evidence>
<evidence type="ECO:0000256" key="5">
    <source>
        <dbReference type="ARBA" id="ARBA00022927"/>
    </source>
</evidence>
<dbReference type="RefSeq" id="WP_161826612.1">
    <property type="nucleotide sequence ID" value="NZ_WVIC01000041.1"/>
</dbReference>
<keyword evidence="5 9" id="KW-0653">Protein transport</keyword>
<evidence type="ECO:0000256" key="7">
    <source>
        <dbReference type="ARBA" id="ARBA00023010"/>
    </source>
</evidence>
<keyword evidence="12" id="KW-1185">Reference proteome</keyword>
<evidence type="ECO:0000313" key="12">
    <source>
        <dbReference type="Proteomes" id="UP000607397"/>
    </source>
</evidence>
<dbReference type="EMBL" id="WVIC01000041">
    <property type="protein sequence ID" value="NCJ08136.1"/>
    <property type="molecule type" value="Genomic_DNA"/>
</dbReference>
<organism evidence="11 12">
    <name type="scientific">Petrachloros mirabilis ULC683</name>
    <dbReference type="NCBI Taxonomy" id="2781853"/>
    <lineage>
        <taxon>Bacteria</taxon>
        <taxon>Bacillati</taxon>
        <taxon>Cyanobacteriota</taxon>
        <taxon>Cyanophyceae</taxon>
        <taxon>Synechococcales</taxon>
        <taxon>Petrachlorosaceae</taxon>
        <taxon>Petrachloros</taxon>
        <taxon>Petrachloros mirabilis</taxon>
    </lineage>
</organism>
<dbReference type="GO" id="GO:0033281">
    <property type="term" value="C:TAT protein transport complex"/>
    <property type="evidence" value="ECO:0007669"/>
    <property type="project" value="UniProtKB-UniRule"/>
</dbReference>
<dbReference type="HAMAP" id="MF_00236">
    <property type="entry name" value="TatA_E"/>
    <property type="match status" value="1"/>
</dbReference>
<comment type="subcellular location">
    <subcellularLocation>
        <location evidence="1 9">Cell membrane</location>
        <topology evidence="1 9">Single-pass membrane protein</topology>
    </subcellularLocation>
</comment>
<dbReference type="Pfam" id="PF02416">
    <property type="entry name" value="TatA_B_E"/>
    <property type="match status" value="1"/>
</dbReference>
<keyword evidence="6 9" id="KW-1133">Transmembrane helix</keyword>
<dbReference type="GO" id="GO:0008320">
    <property type="term" value="F:protein transmembrane transporter activity"/>
    <property type="evidence" value="ECO:0007669"/>
    <property type="project" value="UniProtKB-UniRule"/>
</dbReference>
<dbReference type="PANTHER" id="PTHR42982">
    <property type="entry name" value="SEC-INDEPENDENT PROTEIN TRANSLOCASE PROTEIN TATA"/>
    <property type="match status" value="1"/>
</dbReference>
<protein>
    <recommendedName>
        <fullName evidence="9">Sec-independent protein translocase protein TatA</fullName>
    </recommendedName>
</protein>
<evidence type="ECO:0000256" key="1">
    <source>
        <dbReference type="ARBA" id="ARBA00004162"/>
    </source>
</evidence>
<evidence type="ECO:0000256" key="9">
    <source>
        <dbReference type="HAMAP-Rule" id="MF_00236"/>
    </source>
</evidence>
<comment type="subunit">
    <text evidence="9">Forms a complex with TatC.</text>
</comment>
<accession>A0A8K2A8K6</accession>
<dbReference type="Gene3D" id="1.20.5.3310">
    <property type="match status" value="1"/>
</dbReference>
<evidence type="ECO:0000256" key="10">
    <source>
        <dbReference type="SAM" id="MobiDB-lite"/>
    </source>
</evidence>
<keyword evidence="8 9" id="KW-0472">Membrane</keyword>
<keyword evidence="7 9" id="KW-0811">Translocation</keyword>
<dbReference type="GO" id="GO:0043953">
    <property type="term" value="P:protein transport by the Tat complex"/>
    <property type="evidence" value="ECO:0007669"/>
    <property type="project" value="UniProtKB-UniRule"/>
</dbReference>
<dbReference type="PRINTS" id="PR01506">
    <property type="entry name" value="TATBPROTEIN"/>
</dbReference>
<evidence type="ECO:0000256" key="8">
    <source>
        <dbReference type="ARBA" id="ARBA00023136"/>
    </source>
</evidence>
<comment type="caution">
    <text evidence="11">The sequence shown here is derived from an EMBL/GenBank/DDBJ whole genome shotgun (WGS) entry which is preliminary data.</text>
</comment>
<evidence type="ECO:0000313" key="11">
    <source>
        <dbReference type="EMBL" id="NCJ08136.1"/>
    </source>
</evidence>
<name>A0A8K2A8K6_9CYAN</name>
<evidence type="ECO:0000256" key="4">
    <source>
        <dbReference type="ARBA" id="ARBA00022692"/>
    </source>
</evidence>
<comment type="function">
    <text evidence="9">Part of the twin-arginine translocation (Tat) system that transports large folded proteins containing a characteristic twin-arginine motif in their signal peptide across membranes. TatA could form the protein-conducting channel of the Tat system.</text>
</comment>
<feature type="transmembrane region" description="Helical" evidence="9">
    <location>
        <begin position="6"/>
        <end position="22"/>
    </location>
</feature>
<dbReference type="AlphaFoldDB" id="A0A8K2A8K6"/>
<keyword evidence="4 9" id="KW-0812">Transmembrane</keyword>
<comment type="similarity">
    <text evidence="9">Belongs to the TatA/E family.</text>
</comment>
<dbReference type="InterPro" id="IPR003369">
    <property type="entry name" value="TatA/B/E"/>
</dbReference>
<gene>
    <name evidence="9 11" type="primary">tatA</name>
    <name evidence="11" type="ORF">GS597_16805</name>
</gene>
<keyword evidence="2 9" id="KW-0813">Transport</keyword>
<sequence>MFGLGWAEVGLILLAVVVIFGPKKLPELGGSLGKSLRGFREGLKGDAPEEDELDDL</sequence>
<feature type="region of interest" description="Disordered" evidence="10">
    <location>
        <begin position="28"/>
        <end position="56"/>
    </location>
</feature>
<feature type="compositionally biased region" description="Basic and acidic residues" evidence="10">
    <location>
        <begin position="38"/>
        <end position="47"/>
    </location>
</feature>
<evidence type="ECO:0000256" key="2">
    <source>
        <dbReference type="ARBA" id="ARBA00022448"/>
    </source>
</evidence>
<keyword evidence="3 9" id="KW-1003">Cell membrane</keyword>
<proteinExistence type="inferred from homology"/>
<dbReference type="PANTHER" id="PTHR42982:SF1">
    <property type="entry name" value="SEC-INDEPENDENT PROTEIN TRANSLOCASE PROTEIN TATA"/>
    <property type="match status" value="1"/>
</dbReference>